<dbReference type="EMBL" id="PP179325">
    <property type="protein sequence ID" value="XAI70619.1"/>
    <property type="molecule type" value="Genomic_DNA"/>
</dbReference>
<dbReference type="GO" id="GO:0030527">
    <property type="term" value="F:structural constituent of chromatin"/>
    <property type="evidence" value="ECO:0007669"/>
    <property type="project" value="InterPro"/>
</dbReference>
<name>A0AAU6W3B2_9VIRU</name>
<dbReference type="GO" id="GO:0003677">
    <property type="term" value="F:DNA binding"/>
    <property type="evidence" value="ECO:0007669"/>
    <property type="project" value="UniProtKB-KW"/>
</dbReference>
<comment type="similarity">
    <text evidence="2">Belongs to the bacterial histone-like protein family.</text>
</comment>
<dbReference type="Pfam" id="PF00216">
    <property type="entry name" value="Bac_DNA_binding"/>
    <property type="match status" value="1"/>
</dbReference>
<evidence type="ECO:0000256" key="1">
    <source>
        <dbReference type="ARBA" id="ARBA00023125"/>
    </source>
</evidence>
<proteinExistence type="inferred from homology"/>
<dbReference type="Gene3D" id="4.10.520.10">
    <property type="entry name" value="IHF-like DNA-binding proteins"/>
    <property type="match status" value="1"/>
</dbReference>
<accession>A0AAU6W3B2</accession>
<evidence type="ECO:0000313" key="3">
    <source>
        <dbReference type="EMBL" id="XAI70619.1"/>
    </source>
</evidence>
<dbReference type="InterPro" id="IPR010992">
    <property type="entry name" value="IHF-like_DNA-bd_dom_sf"/>
</dbReference>
<sequence>MSKHSLIASIATRTSETQATVARVLDALASETIALIRNGEEAPLPGLGKFQRVDRAARTGRNPATGAPVHIDAKAVAKFMPAKALKDGVN</sequence>
<evidence type="ECO:0000256" key="2">
    <source>
        <dbReference type="RuleBase" id="RU003939"/>
    </source>
</evidence>
<organism evidence="3">
    <name type="scientific">Pseudomonas phage Touem01</name>
    <dbReference type="NCBI Taxonomy" id="3138548"/>
    <lineage>
        <taxon>Viruses</taxon>
    </lineage>
</organism>
<dbReference type="PANTHER" id="PTHR33175:SF3">
    <property type="entry name" value="DNA-BINDING PROTEIN HU-BETA"/>
    <property type="match status" value="1"/>
</dbReference>
<dbReference type="SUPFAM" id="SSF47729">
    <property type="entry name" value="IHF-like DNA-binding proteins"/>
    <property type="match status" value="1"/>
</dbReference>
<gene>
    <name evidence="3" type="ORF">Touem01_00090</name>
</gene>
<reference evidence="3" key="1">
    <citation type="journal article" date="2024" name="J. Gen. Virol.">
        <title>Novel phages of Pseudomonas syringae unveil numerous potential auxiliary metabolic genes.</title>
        <authorList>
            <person name="Feltin C."/>
            <person name="Garneau J.R."/>
            <person name="Morris C.E."/>
            <person name="Berard A."/>
            <person name="Torres-Barcelo C."/>
        </authorList>
    </citation>
    <scope>NUCLEOTIDE SEQUENCE</scope>
</reference>
<dbReference type="PANTHER" id="PTHR33175">
    <property type="entry name" value="DNA-BINDING PROTEIN HU"/>
    <property type="match status" value="1"/>
</dbReference>
<dbReference type="CDD" id="cd00591">
    <property type="entry name" value="HU_IHF"/>
    <property type="match status" value="1"/>
</dbReference>
<dbReference type="SMART" id="SM00411">
    <property type="entry name" value="BHL"/>
    <property type="match status" value="1"/>
</dbReference>
<dbReference type="PRINTS" id="PR01727">
    <property type="entry name" value="DNABINDINGHU"/>
</dbReference>
<keyword evidence="1 3" id="KW-0238">DNA-binding</keyword>
<protein>
    <submittedName>
        <fullName evidence="3">Histone-like DNA-binding protein</fullName>
    </submittedName>
</protein>
<dbReference type="InterPro" id="IPR000119">
    <property type="entry name" value="Hist_DNA-bd"/>
</dbReference>